<evidence type="ECO:0000256" key="1">
    <source>
        <dbReference type="SAM" id="MobiDB-lite"/>
    </source>
</evidence>
<dbReference type="InterPro" id="IPR009078">
    <property type="entry name" value="Ferritin-like_SF"/>
</dbReference>
<dbReference type="InterPro" id="IPR010287">
    <property type="entry name" value="DUF892_YciF-like"/>
</dbReference>
<dbReference type="PANTHER" id="PTHR30565">
    <property type="entry name" value="PROTEIN YCIF"/>
    <property type="match status" value="1"/>
</dbReference>
<dbReference type="InterPro" id="IPR047114">
    <property type="entry name" value="YciF"/>
</dbReference>
<dbReference type="EMBL" id="CP064939">
    <property type="protein sequence ID" value="QPH39026.1"/>
    <property type="molecule type" value="Genomic_DNA"/>
</dbReference>
<reference evidence="2 3" key="1">
    <citation type="submission" date="2020-11" db="EMBL/GenBank/DDBJ databases">
        <title>Pedobacter endophytica, an endophytic bacteria isolated form Carex pumila.</title>
        <authorList>
            <person name="Peng Y."/>
            <person name="Jiang L."/>
            <person name="Lee J."/>
        </authorList>
    </citation>
    <scope>NUCLEOTIDE SEQUENCE [LARGE SCALE GENOMIC DNA]</scope>
    <source>
        <strain evidence="2 3">JBR3-12</strain>
    </source>
</reference>
<dbReference type="PANTHER" id="PTHR30565:SF9">
    <property type="entry name" value="PROTEIN YCIF"/>
    <property type="match status" value="1"/>
</dbReference>
<feature type="region of interest" description="Disordered" evidence="1">
    <location>
        <begin position="1"/>
        <end position="20"/>
    </location>
</feature>
<dbReference type="CDD" id="cd07909">
    <property type="entry name" value="YciF"/>
    <property type="match status" value="1"/>
</dbReference>
<dbReference type="SUPFAM" id="SSF47240">
    <property type="entry name" value="Ferritin-like"/>
    <property type="match status" value="1"/>
</dbReference>
<protein>
    <submittedName>
        <fullName evidence="2">Ferritin-like domain-containing protein</fullName>
    </submittedName>
</protein>
<organism evidence="2 3">
    <name type="scientific">Pedobacter endophyticus</name>
    <dbReference type="NCBI Taxonomy" id="2789740"/>
    <lineage>
        <taxon>Bacteria</taxon>
        <taxon>Pseudomonadati</taxon>
        <taxon>Bacteroidota</taxon>
        <taxon>Sphingobacteriia</taxon>
        <taxon>Sphingobacteriales</taxon>
        <taxon>Sphingobacteriaceae</taxon>
        <taxon>Pedobacter</taxon>
    </lineage>
</organism>
<name>A0A7S9KYX0_9SPHI</name>
<evidence type="ECO:0000313" key="2">
    <source>
        <dbReference type="EMBL" id="QPH39026.1"/>
    </source>
</evidence>
<dbReference type="InterPro" id="IPR012347">
    <property type="entry name" value="Ferritin-like"/>
</dbReference>
<accession>A0A7S9KYX0</accession>
<dbReference type="Gene3D" id="1.20.1260.10">
    <property type="match status" value="1"/>
</dbReference>
<proteinExistence type="predicted"/>
<dbReference type="AlphaFoldDB" id="A0A7S9KYX0"/>
<evidence type="ECO:0000313" key="3">
    <source>
        <dbReference type="Proteomes" id="UP000594759"/>
    </source>
</evidence>
<sequence>MKKQESGTTPKLSTKTNNDSQNPLLELFTSGIRDLYWAENHLVKSLPKMISAATDPKLKKTIESHLVETQGHVRRIEQIFTLLNEKPIAKKCDAMEGLTKEGEGMVEETEQGTVARDMGIILASQKVEHYEIASYNGLFKLAEQLGLNEVGALLAETLSEEKLADEKLADLADKEIDYKIADKA</sequence>
<dbReference type="Proteomes" id="UP000594759">
    <property type="component" value="Chromosome"/>
</dbReference>
<keyword evidence="3" id="KW-1185">Reference proteome</keyword>
<dbReference type="RefSeq" id="WP_196098501.1">
    <property type="nucleotide sequence ID" value="NZ_CP064939.1"/>
</dbReference>
<dbReference type="KEGG" id="pex:IZT61_18480"/>
<dbReference type="Pfam" id="PF05974">
    <property type="entry name" value="DUF892"/>
    <property type="match status" value="1"/>
</dbReference>
<gene>
    <name evidence="2" type="ORF">IZT61_18480</name>
</gene>